<organism evidence="1 2">
    <name type="scientific">Sulfidibacter corallicola</name>
    <dbReference type="NCBI Taxonomy" id="2818388"/>
    <lineage>
        <taxon>Bacteria</taxon>
        <taxon>Pseudomonadati</taxon>
        <taxon>Acidobacteriota</taxon>
        <taxon>Holophagae</taxon>
        <taxon>Acanthopleuribacterales</taxon>
        <taxon>Acanthopleuribacteraceae</taxon>
        <taxon>Sulfidibacter</taxon>
    </lineage>
</organism>
<protein>
    <submittedName>
        <fullName evidence="1">Phasin family protein</fullName>
    </submittedName>
</protein>
<gene>
    <name evidence="1" type="ORF">J3U87_30630</name>
</gene>
<dbReference type="KEGG" id="scor:J3U87_30630"/>
<dbReference type="Pfam" id="PF05597">
    <property type="entry name" value="Phasin"/>
    <property type="match status" value="1"/>
</dbReference>
<proteinExistence type="predicted"/>
<evidence type="ECO:0000313" key="1">
    <source>
        <dbReference type="EMBL" id="QTD49960.1"/>
    </source>
</evidence>
<dbReference type="RefSeq" id="WP_237379591.1">
    <property type="nucleotide sequence ID" value="NZ_CP071793.1"/>
</dbReference>
<dbReference type="Proteomes" id="UP000663929">
    <property type="component" value="Chromosome"/>
</dbReference>
<dbReference type="InterPro" id="IPR008769">
    <property type="entry name" value="PhaF_PhaI"/>
</dbReference>
<sequence length="135" mass="14782">MSIKDRAENLQSEVKDSAQKIWLAGLGAMSMAGEEGNKLFKTLIEKGQEFESRQTAAPVDAVKTGIGSAKERVEDVWGRVESLINERIGQAFQTFGVPTRDEIADLTNRVDALMDALNKLNAEKAPEATEEETKA</sequence>
<accession>A0A8A4TK93</accession>
<dbReference type="AlphaFoldDB" id="A0A8A4TK93"/>
<dbReference type="EMBL" id="CP071793">
    <property type="protein sequence ID" value="QTD49960.1"/>
    <property type="molecule type" value="Genomic_DNA"/>
</dbReference>
<dbReference type="PANTHER" id="PTHR38664:SF1">
    <property type="entry name" value="SLR0058 PROTEIN"/>
    <property type="match status" value="1"/>
</dbReference>
<dbReference type="PANTHER" id="PTHR38664">
    <property type="entry name" value="SLR0058 PROTEIN"/>
    <property type="match status" value="1"/>
</dbReference>
<keyword evidence="2" id="KW-1185">Reference proteome</keyword>
<evidence type="ECO:0000313" key="2">
    <source>
        <dbReference type="Proteomes" id="UP000663929"/>
    </source>
</evidence>
<reference evidence="1" key="1">
    <citation type="submission" date="2021-03" db="EMBL/GenBank/DDBJ databases">
        <title>Acanthopleuribacteraceae sp. M133.</title>
        <authorList>
            <person name="Wang G."/>
        </authorList>
    </citation>
    <scope>NUCLEOTIDE SEQUENCE</scope>
    <source>
        <strain evidence="1">M133</strain>
    </source>
</reference>
<name>A0A8A4TK93_SULCO</name>